<dbReference type="EMBL" id="QUNO01000004">
    <property type="protein sequence ID" value="REH50099.1"/>
    <property type="molecule type" value="Genomic_DNA"/>
</dbReference>
<evidence type="ECO:0000256" key="1">
    <source>
        <dbReference type="ARBA" id="ARBA00023002"/>
    </source>
</evidence>
<organism evidence="2 3">
    <name type="scientific">Kutzneria buriramensis</name>
    <dbReference type="NCBI Taxonomy" id="1045776"/>
    <lineage>
        <taxon>Bacteria</taxon>
        <taxon>Bacillati</taxon>
        <taxon>Actinomycetota</taxon>
        <taxon>Actinomycetes</taxon>
        <taxon>Pseudonocardiales</taxon>
        <taxon>Pseudonocardiaceae</taxon>
        <taxon>Kutzneria</taxon>
    </lineage>
</organism>
<protein>
    <submittedName>
        <fullName evidence="2">2Fe-2S iron-sulfur cluster protein</fullName>
    </submittedName>
</protein>
<reference evidence="2 3" key="1">
    <citation type="submission" date="2018-08" db="EMBL/GenBank/DDBJ databases">
        <title>Genomic Encyclopedia of Archaeal and Bacterial Type Strains, Phase II (KMG-II): from individual species to whole genera.</title>
        <authorList>
            <person name="Goeker M."/>
        </authorList>
    </citation>
    <scope>NUCLEOTIDE SEQUENCE [LARGE SCALE GENOMIC DNA]</scope>
    <source>
        <strain evidence="2 3">DSM 45791</strain>
    </source>
</reference>
<dbReference type="GO" id="GO:0016491">
    <property type="term" value="F:oxidoreductase activity"/>
    <property type="evidence" value="ECO:0007669"/>
    <property type="project" value="UniProtKB-KW"/>
</dbReference>
<gene>
    <name evidence="2" type="ORF">BCF44_104370</name>
</gene>
<keyword evidence="3" id="KW-1185">Reference proteome</keyword>
<keyword evidence="1" id="KW-0560">Oxidoreductase</keyword>
<dbReference type="RefSeq" id="WP_116174619.1">
    <property type="nucleotide sequence ID" value="NZ_CP144375.1"/>
</dbReference>
<dbReference type="InterPro" id="IPR042204">
    <property type="entry name" value="2Fe-2S-bd_N"/>
</dbReference>
<sequence>MNVTINGEPATVEPGRTIAAVVPNVGVFCAIGVCHGCLVTVNDVPDVRACQRVLREGDEVITR</sequence>
<dbReference type="Gene3D" id="3.10.20.440">
    <property type="entry name" value="2Fe-2S iron-sulphur cluster binding domain, sarcosine oxidase, alpha subunit, N-terminal domain"/>
    <property type="match status" value="1"/>
</dbReference>
<dbReference type="OrthoDB" id="573392at2"/>
<accession>A0A3E0HUJ9</accession>
<dbReference type="Pfam" id="PF13510">
    <property type="entry name" value="Fer2_4"/>
    <property type="match status" value="1"/>
</dbReference>
<dbReference type="SUPFAM" id="SSF54292">
    <property type="entry name" value="2Fe-2S ferredoxin-like"/>
    <property type="match status" value="1"/>
</dbReference>
<dbReference type="Proteomes" id="UP000256269">
    <property type="component" value="Unassembled WGS sequence"/>
</dbReference>
<evidence type="ECO:0000313" key="3">
    <source>
        <dbReference type="Proteomes" id="UP000256269"/>
    </source>
</evidence>
<evidence type="ECO:0000313" key="2">
    <source>
        <dbReference type="EMBL" id="REH50099.1"/>
    </source>
</evidence>
<name>A0A3E0HUJ9_9PSEU</name>
<dbReference type="InterPro" id="IPR036010">
    <property type="entry name" value="2Fe-2S_ferredoxin-like_sf"/>
</dbReference>
<comment type="caution">
    <text evidence="2">The sequence shown here is derived from an EMBL/GenBank/DDBJ whole genome shotgun (WGS) entry which is preliminary data.</text>
</comment>
<dbReference type="AlphaFoldDB" id="A0A3E0HUJ9"/>
<proteinExistence type="predicted"/>
<dbReference type="GO" id="GO:0051536">
    <property type="term" value="F:iron-sulfur cluster binding"/>
    <property type="evidence" value="ECO:0007669"/>
    <property type="project" value="InterPro"/>
</dbReference>